<dbReference type="PANTHER" id="PTHR40396:SF1">
    <property type="entry name" value="ATPASE AAA-TYPE CORE DOMAIN-CONTAINING PROTEIN"/>
    <property type="match status" value="1"/>
</dbReference>
<dbReference type="Proteomes" id="UP000596035">
    <property type="component" value="Chromosome"/>
</dbReference>
<proteinExistence type="predicted"/>
<dbReference type="EMBL" id="CP021422">
    <property type="protein sequence ID" value="ASB41801.1"/>
    <property type="molecule type" value="Genomic_DNA"/>
</dbReference>
<feature type="domain" description="ATPase AAA-type core" evidence="1">
    <location>
        <begin position="45"/>
        <end position="343"/>
    </location>
</feature>
<gene>
    <name evidence="2" type="ORF">ADH66_14750</name>
    <name evidence="3" type="ORF">I5Q82_05130</name>
</gene>
<dbReference type="GO" id="GO:0005524">
    <property type="term" value="F:ATP binding"/>
    <property type="evidence" value="ECO:0007669"/>
    <property type="project" value="InterPro"/>
</dbReference>
<dbReference type="Proteomes" id="UP000196710">
    <property type="component" value="Chromosome"/>
</dbReference>
<dbReference type="GO" id="GO:0016887">
    <property type="term" value="F:ATP hydrolysis activity"/>
    <property type="evidence" value="ECO:0007669"/>
    <property type="project" value="InterPro"/>
</dbReference>
<dbReference type="PANTHER" id="PTHR40396">
    <property type="entry name" value="ATPASE-LIKE PROTEIN"/>
    <property type="match status" value="1"/>
</dbReference>
<evidence type="ECO:0000313" key="4">
    <source>
        <dbReference type="Proteomes" id="UP000196710"/>
    </source>
</evidence>
<sequence>MLIQFRFENFKSFRDDTILDFSATEEENHADHVIIVGKEKLLSAAAIFGANASGKTNVIEAFLFMVKYVINSFAYGGDGERKETDQPVYTPFLMDSVSREAESSFEVFFTGNGEDDGTTYNYGFTLNRGGIVEEWLNVKETRNRKVLLRQKDSLELTGIPAKQKENVRLSLEKETLAVSLGAKLRIEIFKTVRDWFYNWVFADFGDPKENMALATMVPAGFSKDSEVRKRVVTYLSSFDPSIIDFQVEVLSEDDNMSQIKIDAVHRKNDGGTVNIPLNQESSGTLKMFALYPGLETVMKTGGVFFVDELNSRLHPLLARSFLLTFLNPEINVNHAQIVFTTHDAWQLSNRLLRRDEIWFTEKGEDGASTLYSLADFEEKPENFGKETYEENYLLGKYGAIPTMKYLDVLGGE</sequence>
<dbReference type="EMBL" id="CP065321">
    <property type="protein sequence ID" value="QQR31068.1"/>
    <property type="molecule type" value="Genomic_DNA"/>
</dbReference>
<keyword evidence="4" id="KW-1185">Reference proteome</keyword>
<protein>
    <submittedName>
        <fullName evidence="3">AAA family ATPase</fullName>
    </submittedName>
    <submittedName>
        <fullName evidence="2">Abortive phage infection protein</fullName>
    </submittedName>
</protein>
<dbReference type="Pfam" id="PF13304">
    <property type="entry name" value="AAA_21"/>
    <property type="match status" value="1"/>
</dbReference>
<dbReference type="KEGG" id="amur:ADH66_14750"/>
<reference evidence="2" key="1">
    <citation type="journal article" date="2017" name="Genome Announc.">
        <title>High-Quality Whole-Genome Sequences of the Oligo-Mouse-Microbiota Bacterial Community.</title>
        <authorList>
            <person name="Garzetti D."/>
            <person name="Brugiroux S."/>
            <person name="Bunk B."/>
            <person name="Pukall R."/>
            <person name="McCoy K.D."/>
            <person name="Macpherson A.J."/>
            <person name="Stecher B."/>
        </authorList>
    </citation>
    <scope>NUCLEOTIDE SEQUENCE</scope>
    <source>
        <strain evidence="2">KB18</strain>
    </source>
</reference>
<dbReference type="SUPFAM" id="SSF52540">
    <property type="entry name" value="P-loop containing nucleoside triphosphate hydrolases"/>
    <property type="match status" value="1"/>
</dbReference>
<dbReference type="RefSeq" id="WP_066539203.1">
    <property type="nucleotide sequence ID" value="NZ_CP021422.1"/>
</dbReference>
<evidence type="ECO:0000313" key="3">
    <source>
        <dbReference type="EMBL" id="QQR31068.1"/>
    </source>
</evidence>
<reference evidence="4" key="2">
    <citation type="submission" date="2017-05" db="EMBL/GenBank/DDBJ databases">
        <title>Improved OligoMM genomes.</title>
        <authorList>
            <person name="Garzetti D."/>
        </authorList>
    </citation>
    <scope>NUCLEOTIDE SEQUENCE [LARGE SCALE GENOMIC DNA]</scope>
    <source>
        <strain evidence="4">KB18</strain>
    </source>
</reference>
<dbReference type="InterPro" id="IPR003959">
    <property type="entry name" value="ATPase_AAA_core"/>
</dbReference>
<evidence type="ECO:0000259" key="1">
    <source>
        <dbReference type="Pfam" id="PF13304"/>
    </source>
</evidence>
<name>A0A1Z2XTU1_9FIRM</name>
<dbReference type="Gene3D" id="3.40.50.300">
    <property type="entry name" value="P-loop containing nucleotide triphosphate hydrolases"/>
    <property type="match status" value="1"/>
</dbReference>
<dbReference type="AlphaFoldDB" id="A0A1Z2XTU1"/>
<reference evidence="3 5" key="3">
    <citation type="submission" date="2020-11" db="EMBL/GenBank/DDBJ databases">
        <title>Closed and high quality bacterial genomes of the OMM12 community.</title>
        <authorList>
            <person name="Marbouty M."/>
            <person name="Lamy-Besnier Q."/>
            <person name="Debarbieux L."/>
            <person name="Koszul R."/>
        </authorList>
    </citation>
    <scope>NUCLEOTIDE SEQUENCE [LARGE SCALE GENOMIC DNA]</scope>
    <source>
        <strain evidence="3 5">KB18</strain>
    </source>
</reference>
<evidence type="ECO:0000313" key="2">
    <source>
        <dbReference type="EMBL" id="ASB41801.1"/>
    </source>
</evidence>
<accession>A0A1Z2XTU1</accession>
<evidence type="ECO:0000313" key="5">
    <source>
        <dbReference type="Proteomes" id="UP000596035"/>
    </source>
</evidence>
<dbReference type="InterPro" id="IPR027417">
    <property type="entry name" value="P-loop_NTPase"/>
</dbReference>
<organism evidence="3 5">
    <name type="scientific">Acutalibacter muris</name>
    <dbReference type="NCBI Taxonomy" id="1796620"/>
    <lineage>
        <taxon>Bacteria</taxon>
        <taxon>Bacillati</taxon>
        <taxon>Bacillota</taxon>
        <taxon>Clostridia</taxon>
        <taxon>Eubacteriales</taxon>
        <taxon>Acutalibacteraceae</taxon>
        <taxon>Acutalibacter</taxon>
    </lineage>
</organism>